<keyword evidence="9" id="KW-0546">Nucleotide metabolism</keyword>
<dbReference type="InterPro" id="IPR006330">
    <property type="entry name" value="Ado/ade_deaminase"/>
</dbReference>
<evidence type="ECO:0000256" key="1">
    <source>
        <dbReference type="ARBA" id="ARBA00001947"/>
    </source>
</evidence>
<evidence type="ECO:0000259" key="12">
    <source>
        <dbReference type="Pfam" id="PF00962"/>
    </source>
</evidence>
<evidence type="ECO:0000313" key="14">
    <source>
        <dbReference type="Proteomes" id="UP001165160"/>
    </source>
</evidence>
<evidence type="ECO:0000256" key="6">
    <source>
        <dbReference type="ARBA" id="ARBA00022726"/>
    </source>
</evidence>
<keyword evidence="6" id="KW-0660">Purine salvage</keyword>
<reference evidence="14" key="1">
    <citation type="journal article" date="2023" name="Commun. Biol.">
        <title>Genome analysis of Parmales, the sister group of diatoms, reveals the evolutionary specialization of diatoms from phago-mixotrophs to photoautotrophs.</title>
        <authorList>
            <person name="Ban H."/>
            <person name="Sato S."/>
            <person name="Yoshikawa S."/>
            <person name="Yamada K."/>
            <person name="Nakamura Y."/>
            <person name="Ichinomiya M."/>
            <person name="Sato N."/>
            <person name="Blanc-Mathieu R."/>
            <person name="Endo H."/>
            <person name="Kuwata A."/>
            <person name="Ogata H."/>
        </authorList>
    </citation>
    <scope>NUCLEOTIDE SEQUENCE [LARGE SCALE GENOMIC DNA]</scope>
    <source>
        <strain evidence="14">NIES 3699</strain>
    </source>
</reference>
<dbReference type="InterPro" id="IPR006650">
    <property type="entry name" value="A/AMP_deam_AS"/>
</dbReference>
<keyword evidence="7" id="KW-0378">Hydrolase</keyword>
<dbReference type="SUPFAM" id="SSF51556">
    <property type="entry name" value="Metallo-dependent hydrolases"/>
    <property type="match status" value="1"/>
</dbReference>
<dbReference type="GO" id="GO:0009117">
    <property type="term" value="P:nucleotide metabolic process"/>
    <property type="evidence" value="ECO:0007669"/>
    <property type="project" value="UniProtKB-KW"/>
</dbReference>
<dbReference type="PANTHER" id="PTHR11409">
    <property type="entry name" value="ADENOSINE DEAMINASE"/>
    <property type="match status" value="1"/>
</dbReference>
<keyword evidence="8" id="KW-0862">Zinc</keyword>
<evidence type="ECO:0000256" key="9">
    <source>
        <dbReference type="ARBA" id="ARBA00023080"/>
    </source>
</evidence>
<name>A0A9W7EM65_9STRA</name>
<comment type="pathway">
    <text evidence="2">Purine metabolism; purine nucleoside salvage.</text>
</comment>
<dbReference type="GO" id="GO:0046872">
    <property type="term" value="F:metal ion binding"/>
    <property type="evidence" value="ECO:0007669"/>
    <property type="project" value="UniProtKB-KW"/>
</dbReference>
<organism evidence="13 14">
    <name type="scientific">Triparma verrucosa</name>
    <dbReference type="NCBI Taxonomy" id="1606542"/>
    <lineage>
        <taxon>Eukaryota</taxon>
        <taxon>Sar</taxon>
        <taxon>Stramenopiles</taxon>
        <taxon>Ochrophyta</taxon>
        <taxon>Bolidophyceae</taxon>
        <taxon>Parmales</taxon>
        <taxon>Triparmaceae</taxon>
        <taxon>Triparma</taxon>
    </lineage>
</organism>
<evidence type="ECO:0000256" key="8">
    <source>
        <dbReference type="ARBA" id="ARBA00022833"/>
    </source>
</evidence>
<evidence type="ECO:0000256" key="5">
    <source>
        <dbReference type="ARBA" id="ARBA00022723"/>
    </source>
</evidence>
<dbReference type="GO" id="GO:0006154">
    <property type="term" value="P:adenosine catabolic process"/>
    <property type="evidence" value="ECO:0007669"/>
    <property type="project" value="TreeGrafter"/>
</dbReference>
<dbReference type="GO" id="GO:0046103">
    <property type="term" value="P:inosine biosynthetic process"/>
    <property type="evidence" value="ECO:0007669"/>
    <property type="project" value="TreeGrafter"/>
</dbReference>
<keyword evidence="14" id="KW-1185">Reference proteome</keyword>
<keyword evidence="11" id="KW-0472">Membrane</keyword>
<gene>
    <name evidence="13" type="ORF">TrVE_jg7718</name>
</gene>
<dbReference type="PANTHER" id="PTHR11409:SF42">
    <property type="entry name" value="ADENOSINE DEAMINASE-LIKE PROTEIN"/>
    <property type="match status" value="1"/>
</dbReference>
<feature type="domain" description="Adenosine deaminase" evidence="12">
    <location>
        <begin position="91"/>
        <end position="387"/>
    </location>
</feature>
<dbReference type="EMBL" id="BRXX01000035">
    <property type="protein sequence ID" value="GMH84258.1"/>
    <property type="molecule type" value="Genomic_DNA"/>
</dbReference>
<dbReference type="PROSITE" id="PS00485">
    <property type="entry name" value="A_DEAMINASE"/>
    <property type="match status" value="1"/>
</dbReference>
<evidence type="ECO:0000256" key="4">
    <source>
        <dbReference type="ARBA" id="ARBA00018099"/>
    </source>
</evidence>
<proteinExistence type="inferred from homology"/>
<keyword evidence="11" id="KW-1133">Transmembrane helix</keyword>
<sequence>MSLSTINTGLGFINTINAHIALASTKWCTILHKTAAKLVHKRRFFFLLGSLSTLLLSSTLFFHNLKNKLLLTRNKKALQDRRKAFTRSLYKIELHCHLTGSLRLSTLNSLLKSHNLPPYTPPPTLTLKSCFTAFPHIHSAIKTVQNLSRVTFECLADLSYANVIYAEIRTTPRALLNSTKSDYVETVLSCFEEWSLGDSKLIPRLIISIDRSKPVSEASENVQIAISIFNHPSNKYLVGIDLGGDPTKGTFNDFIPILTLARTSGLKITIHCAEIINDSEIDSILNFRPDRLGHFLTCTDSQFKTARDNEIPIEVCPTSNMLTMGMPLDSISLKNKHSTLKRCIETNASFSISTDDPGMFETNPIRELWLVSKAFELDEWRIAGVVWDMVDQVFEGNRKTRAYLARDVRVRIKKMLRVLEEGGGTAK</sequence>
<comment type="cofactor">
    <cofactor evidence="1">
        <name>Zn(2+)</name>
        <dbReference type="ChEBI" id="CHEBI:29105"/>
    </cofactor>
</comment>
<dbReference type="Gene3D" id="3.20.20.140">
    <property type="entry name" value="Metal-dependent hydrolases"/>
    <property type="match status" value="1"/>
</dbReference>
<dbReference type="Pfam" id="PF00962">
    <property type="entry name" value="A_deaminase"/>
    <property type="match status" value="1"/>
</dbReference>
<keyword evidence="5" id="KW-0479">Metal-binding</keyword>
<dbReference type="GO" id="GO:0006166">
    <property type="term" value="P:purine ribonucleoside salvage"/>
    <property type="evidence" value="ECO:0007669"/>
    <property type="project" value="UniProtKB-KW"/>
</dbReference>
<evidence type="ECO:0000256" key="7">
    <source>
        <dbReference type="ARBA" id="ARBA00022801"/>
    </source>
</evidence>
<evidence type="ECO:0000256" key="3">
    <source>
        <dbReference type="ARBA" id="ARBA00006676"/>
    </source>
</evidence>
<feature type="transmembrane region" description="Helical" evidence="11">
    <location>
        <begin position="44"/>
        <end position="65"/>
    </location>
</feature>
<dbReference type="AlphaFoldDB" id="A0A9W7EM65"/>
<protein>
    <recommendedName>
        <fullName evidence="4">Adenosine deaminase</fullName>
    </recommendedName>
</protein>
<keyword evidence="11" id="KW-0812">Transmembrane</keyword>
<dbReference type="InterPro" id="IPR032466">
    <property type="entry name" value="Metal_Hydrolase"/>
</dbReference>
<dbReference type="GO" id="GO:0004000">
    <property type="term" value="F:adenosine deaminase activity"/>
    <property type="evidence" value="ECO:0007669"/>
    <property type="project" value="TreeGrafter"/>
</dbReference>
<comment type="catalytic activity">
    <reaction evidence="10">
        <text>N(6)-methyl-AMP + H2O + H(+) = IMP + methylamine</text>
        <dbReference type="Rhea" id="RHEA:16001"/>
        <dbReference type="ChEBI" id="CHEBI:15377"/>
        <dbReference type="ChEBI" id="CHEBI:15378"/>
        <dbReference type="ChEBI" id="CHEBI:58053"/>
        <dbReference type="ChEBI" id="CHEBI:59338"/>
        <dbReference type="ChEBI" id="CHEBI:144842"/>
    </reaction>
    <physiologicalReaction direction="left-to-right" evidence="10">
        <dbReference type="Rhea" id="RHEA:16002"/>
    </physiologicalReaction>
</comment>
<comment type="caution">
    <text evidence="13">The sequence shown here is derived from an EMBL/GenBank/DDBJ whole genome shotgun (WGS) entry which is preliminary data.</text>
</comment>
<accession>A0A9W7EM65</accession>
<evidence type="ECO:0000256" key="2">
    <source>
        <dbReference type="ARBA" id="ARBA00005058"/>
    </source>
</evidence>
<comment type="similarity">
    <text evidence="3">Belongs to the metallo-dependent hydrolases superfamily. Adenosine and AMP deaminases family.</text>
</comment>
<dbReference type="InterPro" id="IPR001365">
    <property type="entry name" value="A_deaminase_dom"/>
</dbReference>
<dbReference type="GO" id="GO:0009168">
    <property type="term" value="P:purine ribonucleoside monophosphate biosynthetic process"/>
    <property type="evidence" value="ECO:0007669"/>
    <property type="project" value="InterPro"/>
</dbReference>
<evidence type="ECO:0000256" key="10">
    <source>
        <dbReference type="ARBA" id="ARBA00048787"/>
    </source>
</evidence>
<evidence type="ECO:0000256" key="11">
    <source>
        <dbReference type="SAM" id="Phobius"/>
    </source>
</evidence>
<dbReference type="Proteomes" id="UP001165160">
    <property type="component" value="Unassembled WGS sequence"/>
</dbReference>
<evidence type="ECO:0000313" key="13">
    <source>
        <dbReference type="EMBL" id="GMH84258.1"/>
    </source>
</evidence>